<name>A0A8H7FAZ7_AGABI</name>
<dbReference type="SUPFAM" id="SSF47954">
    <property type="entry name" value="Cyclin-like"/>
    <property type="match status" value="2"/>
</dbReference>
<sequence length="509" mass="58326">MYVTNFHMHWRFADMHQCRSLVVYIKDNSRHPLNSDPFEPAVSLFVALSTDCFISSPSSPTSSPSDITGLDMKDTSVSATRQSRNSLVYPKKRPSPHGIHKASKSPSLLASYACRSPRSAKLALLQQQQRLREAQFCRKESILLEEEYRDEIRYYMHDMERFTMSSTQSMDQQPEIRWHMRPCLVDFLVEVHFTFRLRPETLYLTLNIVDRYVSRRIVYIKHYQLVGCAALWIAAKFEDAKERVPTVQDLAQICRETYEESAFIQMEGHVLSTIQWTLGHPTAEAWLRLMCCGPYAEEAKVQHVARFLMEITLFYREFIKYPPSTIALSSLTLARYLCGKSRRLWEETDECLEVIEYLDARLSKHVNDLSETLVKKYSYAFYSKAATFVVQYYLQGGRFSPQTLPSLPVTPKRATASAATTPMSSSTSLSDVSDDMPLTPSTPTFSGDPFSSSCPTDDKENQPSRFEPVLNKHRVETVPEQFLPHDFVTFGRSALNNLNISSPRTTLVS</sequence>
<dbReference type="PROSITE" id="PS00292">
    <property type="entry name" value="CYCLINS"/>
    <property type="match status" value="1"/>
</dbReference>
<feature type="region of interest" description="Disordered" evidence="6">
    <location>
        <begin position="55"/>
        <end position="104"/>
    </location>
</feature>
<reference evidence="9 10" key="1">
    <citation type="journal article" name="Sci. Rep.">
        <title>Telomere-to-telomere assembled and centromere annotated genomes of the two main subspecies of the button mushroom Agaricus bisporus reveal especially polymorphic chromosome ends.</title>
        <authorList>
            <person name="Sonnenberg A.S.M."/>
            <person name="Sedaghat-Telgerd N."/>
            <person name="Lavrijssen B."/>
            <person name="Ohm R.A."/>
            <person name="Hendrickx P.M."/>
            <person name="Scholtmeijer K."/>
            <person name="Baars J.J.P."/>
            <person name="van Peer A."/>
        </authorList>
    </citation>
    <scope>NUCLEOTIDE SEQUENCE [LARGE SCALE GENOMIC DNA]</scope>
    <source>
        <strain evidence="9 10">H119_p4</strain>
    </source>
</reference>
<accession>A0A8H7FAZ7</accession>
<dbReference type="GO" id="GO:0051301">
    <property type="term" value="P:cell division"/>
    <property type="evidence" value="ECO:0007669"/>
    <property type="project" value="UniProtKB-KW"/>
</dbReference>
<gene>
    <name evidence="9" type="ORF">Agabi119p4_622</name>
</gene>
<dbReference type="InterPro" id="IPR006671">
    <property type="entry name" value="Cyclin_N"/>
</dbReference>
<feature type="compositionally biased region" description="Polar residues" evidence="6">
    <location>
        <begin position="75"/>
        <end position="86"/>
    </location>
</feature>
<keyword evidence="3 5" id="KW-0195">Cyclin</keyword>
<dbReference type="AlphaFoldDB" id="A0A8H7FAZ7"/>
<feature type="domain" description="Cyclin-like" evidence="7">
    <location>
        <begin position="186"/>
        <end position="272"/>
    </location>
</feature>
<dbReference type="SMART" id="SM01332">
    <property type="entry name" value="Cyclin_C"/>
    <property type="match status" value="1"/>
</dbReference>
<feature type="compositionally biased region" description="Low complexity" evidence="6">
    <location>
        <begin position="414"/>
        <end position="430"/>
    </location>
</feature>
<dbReference type="Pfam" id="PF02984">
    <property type="entry name" value="Cyclin_C"/>
    <property type="match status" value="1"/>
</dbReference>
<organism evidence="9 10">
    <name type="scientific">Agaricus bisporus var. burnettii</name>
    <dbReference type="NCBI Taxonomy" id="192524"/>
    <lineage>
        <taxon>Eukaryota</taxon>
        <taxon>Fungi</taxon>
        <taxon>Dikarya</taxon>
        <taxon>Basidiomycota</taxon>
        <taxon>Agaricomycotina</taxon>
        <taxon>Agaricomycetes</taxon>
        <taxon>Agaricomycetidae</taxon>
        <taxon>Agaricales</taxon>
        <taxon>Agaricineae</taxon>
        <taxon>Agaricaceae</taxon>
        <taxon>Agaricus</taxon>
    </lineage>
</organism>
<dbReference type="GO" id="GO:0044843">
    <property type="term" value="P:cell cycle G1/S phase transition"/>
    <property type="evidence" value="ECO:0007669"/>
    <property type="project" value="UniProtKB-ARBA"/>
</dbReference>
<dbReference type="FunFam" id="1.10.472.10:FF:000010">
    <property type="entry name" value="G1/S-specific cyclin Cln1"/>
    <property type="match status" value="1"/>
</dbReference>
<dbReference type="Proteomes" id="UP000629468">
    <property type="component" value="Unassembled WGS sequence"/>
</dbReference>
<dbReference type="InterPro" id="IPR036915">
    <property type="entry name" value="Cyclin-like_sf"/>
</dbReference>
<evidence type="ECO:0000313" key="9">
    <source>
        <dbReference type="EMBL" id="KAF7784457.1"/>
    </source>
</evidence>
<dbReference type="Pfam" id="PF00134">
    <property type="entry name" value="Cyclin_N"/>
    <property type="match status" value="1"/>
</dbReference>
<dbReference type="EMBL" id="JABXXO010000001">
    <property type="protein sequence ID" value="KAF7784457.1"/>
    <property type="molecule type" value="Genomic_DNA"/>
</dbReference>
<proteinExistence type="inferred from homology"/>
<feature type="domain" description="Cyclin C-terminal" evidence="8">
    <location>
        <begin position="281"/>
        <end position="391"/>
    </location>
</feature>
<dbReference type="InterPro" id="IPR039361">
    <property type="entry name" value="Cyclin"/>
</dbReference>
<protein>
    <recommendedName>
        <fullName evidence="11">Cyclin N-terminal domain-containing protein</fullName>
    </recommendedName>
</protein>
<evidence type="ECO:0000256" key="6">
    <source>
        <dbReference type="SAM" id="MobiDB-lite"/>
    </source>
</evidence>
<dbReference type="PANTHER" id="PTHR10177">
    <property type="entry name" value="CYCLINS"/>
    <property type="match status" value="1"/>
</dbReference>
<dbReference type="GO" id="GO:0019887">
    <property type="term" value="F:protein kinase regulator activity"/>
    <property type="evidence" value="ECO:0007669"/>
    <property type="project" value="UniProtKB-ARBA"/>
</dbReference>
<evidence type="ECO:0000259" key="7">
    <source>
        <dbReference type="SMART" id="SM00385"/>
    </source>
</evidence>
<evidence type="ECO:0000313" key="10">
    <source>
        <dbReference type="Proteomes" id="UP000629468"/>
    </source>
</evidence>
<evidence type="ECO:0000256" key="1">
    <source>
        <dbReference type="ARBA" id="ARBA00008742"/>
    </source>
</evidence>
<dbReference type="Gene3D" id="1.10.472.10">
    <property type="entry name" value="Cyclin-like"/>
    <property type="match status" value="2"/>
</dbReference>
<feature type="domain" description="Cyclin-like" evidence="7">
    <location>
        <begin position="285"/>
        <end position="371"/>
    </location>
</feature>
<comment type="similarity">
    <text evidence="1 5">Belongs to the cyclin family.</text>
</comment>
<evidence type="ECO:0000256" key="4">
    <source>
        <dbReference type="ARBA" id="ARBA00023306"/>
    </source>
</evidence>
<evidence type="ECO:0000256" key="5">
    <source>
        <dbReference type="RuleBase" id="RU000383"/>
    </source>
</evidence>
<feature type="compositionally biased region" description="Basic residues" evidence="6">
    <location>
        <begin position="90"/>
        <end position="103"/>
    </location>
</feature>
<comment type="caution">
    <text evidence="9">The sequence shown here is derived from an EMBL/GenBank/DDBJ whole genome shotgun (WGS) entry which is preliminary data.</text>
</comment>
<dbReference type="GO" id="GO:0051726">
    <property type="term" value="P:regulation of cell cycle"/>
    <property type="evidence" value="ECO:0007669"/>
    <property type="project" value="UniProtKB-ARBA"/>
</dbReference>
<feature type="compositionally biased region" description="Polar residues" evidence="6">
    <location>
        <begin position="439"/>
        <end position="455"/>
    </location>
</feature>
<dbReference type="SMART" id="SM00385">
    <property type="entry name" value="CYCLIN"/>
    <property type="match status" value="2"/>
</dbReference>
<dbReference type="CDD" id="cd20537">
    <property type="entry name" value="CYCLIN_CCNO-like_rpt2"/>
    <property type="match status" value="1"/>
</dbReference>
<feature type="region of interest" description="Disordered" evidence="6">
    <location>
        <begin position="404"/>
        <end position="464"/>
    </location>
</feature>
<dbReference type="InterPro" id="IPR013763">
    <property type="entry name" value="Cyclin-like_dom"/>
</dbReference>
<keyword evidence="4" id="KW-0131">Cell cycle</keyword>
<feature type="compositionally biased region" description="Low complexity" evidence="6">
    <location>
        <begin position="55"/>
        <end position="65"/>
    </location>
</feature>
<dbReference type="InterPro" id="IPR004367">
    <property type="entry name" value="Cyclin_C-dom"/>
</dbReference>
<evidence type="ECO:0000256" key="3">
    <source>
        <dbReference type="ARBA" id="ARBA00023127"/>
    </source>
</evidence>
<evidence type="ECO:0000256" key="2">
    <source>
        <dbReference type="ARBA" id="ARBA00022618"/>
    </source>
</evidence>
<keyword evidence="2" id="KW-0132">Cell division</keyword>
<dbReference type="InterPro" id="IPR048258">
    <property type="entry name" value="Cyclins_cyclin-box"/>
</dbReference>
<evidence type="ECO:0000259" key="8">
    <source>
        <dbReference type="SMART" id="SM01332"/>
    </source>
</evidence>
<evidence type="ECO:0008006" key="11">
    <source>
        <dbReference type="Google" id="ProtNLM"/>
    </source>
</evidence>